<dbReference type="InterPro" id="IPR011712">
    <property type="entry name" value="Sig_transdc_His_kin_sub3_dim/P"/>
</dbReference>
<evidence type="ECO:0000256" key="6">
    <source>
        <dbReference type="ARBA" id="ARBA00022777"/>
    </source>
</evidence>
<dbReference type="EC" id="2.7.13.3" evidence="2"/>
<reference evidence="10" key="1">
    <citation type="submission" date="2021-01" db="EMBL/GenBank/DDBJ databases">
        <title>Whole genome shotgun sequence of Dactylosporangium siamense NBRC 106093.</title>
        <authorList>
            <person name="Komaki H."/>
            <person name="Tamura T."/>
        </authorList>
    </citation>
    <scope>NUCLEOTIDE SEQUENCE</scope>
    <source>
        <strain evidence="10">NBRC 106093</strain>
    </source>
</reference>
<dbReference type="InterPro" id="IPR036890">
    <property type="entry name" value="HATPase_C_sf"/>
</dbReference>
<dbReference type="GO" id="GO:0046983">
    <property type="term" value="F:protein dimerization activity"/>
    <property type="evidence" value="ECO:0007669"/>
    <property type="project" value="InterPro"/>
</dbReference>
<dbReference type="RefSeq" id="WP_203845705.1">
    <property type="nucleotide sequence ID" value="NZ_BAAAVW010000006.1"/>
</dbReference>
<organism evidence="10 11">
    <name type="scientific">Dactylosporangium siamense</name>
    <dbReference type="NCBI Taxonomy" id="685454"/>
    <lineage>
        <taxon>Bacteria</taxon>
        <taxon>Bacillati</taxon>
        <taxon>Actinomycetota</taxon>
        <taxon>Actinomycetes</taxon>
        <taxon>Micromonosporales</taxon>
        <taxon>Micromonosporaceae</taxon>
        <taxon>Dactylosporangium</taxon>
    </lineage>
</organism>
<dbReference type="Gene3D" id="3.30.565.10">
    <property type="entry name" value="Histidine kinase-like ATPase, C-terminal domain"/>
    <property type="match status" value="1"/>
</dbReference>
<dbReference type="Proteomes" id="UP000660611">
    <property type="component" value="Unassembled WGS sequence"/>
</dbReference>
<evidence type="ECO:0000256" key="2">
    <source>
        <dbReference type="ARBA" id="ARBA00012438"/>
    </source>
</evidence>
<dbReference type="PROSITE" id="PS50109">
    <property type="entry name" value="HIS_KIN"/>
    <property type="match status" value="1"/>
</dbReference>
<evidence type="ECO:0000256" key="3">
    <source>
        <dbReference type="ARBA" id="ARBA00022553"/>
    </source>
</evidence>
<evidence type="ECO:0000259" key="9">
    <source>
        <dbReference type="PROSITE" id="PS50109"/>
    </source>
</evidence>
<dbReference type="Pfam" id="PF02518">
    <property type="entry name" value="HATPase_c"/>
    <property type="match status" value="1"/>
</dbReference>
<evidence type="ECO:0000313" key="10">
    <source>
        <dbReference type="EMBL" id="GIG43847.1"/>
    </source>
</evidence>
<dbReference type="InterPro" id="IPR005467">
    <property type="entry name" value="His_kinase_dom"/>
</dbReference>
<evidence type="ECO:0000313" key="11">
    <source>
        <dbReference type="Proteomes" id="UP000660611"/>
    </source>
</evidence>
<proteinExistence type="predicted"/>
<keyword evidence="5" id="KW-0547">Nucleotide-binding</keyword>
<dbReference type="Pfam" id="PF07730">
    <property type="entry name" value="HisKA_3"/>
    <property type="match status" value="1"/>
</dbReference>
<keyword evidence="6" id="KW-0418">Kinase</keyword>
<dbReference type="GO" id="GO:0005524">
    <property type="term" value="F:ATP binding"/>
    <property type="evidence" value="ECO:0007669"/>
    <property type="project" value="UniProtKB-KW"/>
</dbReference>
<evidence type="ECO:0000256" key="8">
    <source>
        <dbReference type="ARBA" id="ARBA00023012"/>
    </source>
</evidence>
<dbReference type="EMBL" id="BONQ01000029">
    <property type="protein sequence ID" value="GIG43847.1"/>
    <property type="molecule type" value="Genomic_DNA"/>
</dbReference>
<dbReference type="SMART" id="SM00387">
    <property type="entry name" value="HATPase_c"/>
    <property type="match status" value="1"/>
</dbReference>
<evidence type="ECO:0000256" key="7">
    <source>
        <dbReference type="ARBA" id="ARBA00022840"/>
    </source>
</evidence>
<evidence type="ECO:0000256" key="4">
    <source>
        <dbReference type="ARBA" id="ARBA00022679"/>
    </source>
</evidence>
<dbReference type="PANTHER" id="PTHR24421">
    <property type="entry name" value="NITRATE/NITRITE SENSOR PROTEIN NARX-RELATED"/>
    <property type="match status" value="1"/>
</dbReference>
<evidence type="ECO:0000256" key="1">
    <source>
        <dbReference type="ARBA" id="ARBA00000085"/>
    </source>
</evidence>
<dbReference type="SUPFAM" id="SSF55874">
    <property type="entry name" value="ATPase domain of HSP90 chaperone/DNA topoisomerase II/histidine kinase"/>
    <property type="match status" value="1"/>
</dbReference>
<comment type="catalytic activity">
    <reaction evidence="1">
        <text>ATP + protein L-histidine = ADP + protein N-phospho-L-histidine.</text>
        <dbReference type="EC" id="2.7.13.3"/>
    </reaction>
</comment>
<accession>A0A919PI61</accession>
<sequence>MTGRGGVTWRRPVLRHLAVTALIAVVAVAGASPGMASAARASSVREAVGTASAVSATVIDTLSAADYGSSDGYHRAHLLEALDPFLRSGVLLRVKLWIISDGTARIVVSDRPQLEGFTRAADGPLASAAPVGRAGEGAALAVPDDIEHRFEVDHRNQLLEVFTTFRDAGDNLLSLETYVPTGAGAAAWQVARTQLPSLLFVVLGASAVALPLTVSATRRSRRLAAQRADLAAIAAAVRDRQHRELARALHDGPIQNLAAAGIVLSDAAAARSDAGGHRMATAREIVRISIAELRALTGGLLPAAPAGDLAESLPGLLQEHVGGTVRLDVTVSAAADLIRGPHRVLVSQAALELVRNAVRHGGPARITVTVTVVARRQEVVLVVRDDGAGFNPGHAPPDGHFGLALLAQAAATAGGTLSITSMPGAGCTATVALPVPGTGA</sequence>
<dbReference type="PANTHER" id="PTHR24421:SF10">
    <property type="entry name" value="NITRATE_NITRITE SENSOR PROTEIN NARQ"/>
    <property type="match status" value="1"/>
</dbReference>
<keyword evidence="4" id="KW-0808">Transferase</keyword>
<dbReference type="InterPro" id="IPR050482">
    <property type="entry name" value="Sensor_HK_TwoCompSys"/>
</dbReference>
<keyword evidence="8" id="KW-0902">Two-component regulatory system</keyword>
<comment type="caution">
    <text evidence="10">The sequence shown here is derived from an EMBL/GenBank/DDBJ whole genome shotgun (WGS) entry which is preliminary data.</text>
</comment>
<feature type="domain" description="Histidine kinase" evidence="9">
    <location>
        <begin position="346"/>
        <end position="437"/>
    </location>
</feature>
<evidence type="ECO:0000256" key="5">
    <source>
        <dbReference type="ARBA" id="ARBA00022741"/>
    </source>
</evidence>
<gene>
    <name evidence="10" type="ORF">Dsi01nite_018880</name>
</gene>
<keyword evidence="11" id="KW-1185">Reference proteome</keyword>
<keyword evidence="3" id="KW-0597">Phosphoprotein</keyword>
<name>A0A919PI61_9ACTN</name>
<dbReference type="GO" id="GO:0016020">
    <property type="term" value="C:membrane"/>
    <property type="evidence" value="ECO:0007669"/>
    <property type="project" value="InterPro"/>
</dbReference>
<keyword evidence="7" id="KW-0067">ATP-binding</keyword>
<dbReference type="InterPro" id="IPR003594">
    <property type="entry name" value="HATPase_dom"/>
</dbReference>
<dbReference type="AlphaFoldDB" id="A0A919PI61"/>
<protein>
    <recommendedName>
        <fullName evidence="2">histidine kinase</fullName>
        <ecNumber evidence="2">2.7.13.3</ecNumber>
    </recommendedName>
</protein>
<dbReference type="GO" id="GO:0000155">
    <property type="term" value="F:phosphorelay sensor kinase activity"/>
    <property type="evidence" value="ECO:0007669"/>
    <property type="project" value="InterPro"/>
</dbReference>